<sequence>MRIKVTLILFLLGTLWAFSQNDTNDPKVGLVLSGGGAKGLAHIGALKIIEDSGIEIDYIGGTSMGAIIGGLYASGYTARQLDSIFEDLDFDELIQDDIPRSSKTFYEKAETDKYAVTLPFDGFKVSFPSGLSKGQNVYNLFSRLTSHVNNVDDFGKLPIPFFCMATNVETGKEVIMEKGYLPQAISASGALPSLFSPVIIDDQVLVDGGVKNNYPVDRLRAKGMDIIIGVDVQDTLKTRKDLNSAFDVLVQINNYRTIEDMTKKRQKTDIYINPNIADFSVVSFDQGRKIIQAGEEAAQPFVQQLKEIASRQKQRERPKPDFLKETSIFIESVEISGNVNYTRAYVLGKLKIRTPDEISYKRLNEGINNLSATGNFQDINYRMVETEDGKHKLFFDLIESESRNLLRLGAHYDNLYRTAALINITRKRLFTNNDIASFDFVVGDNLRYNFNYYIDKGFYWSIGLNSRYSFFEKDVQIDFISPEMISEPNLQLNQLQLKYGDVTNQLYVETLFRRSFLLGAGVEHKWLRYLSETIGIDENNNPRTIFENTNYFSTYGYLKYDTLDDSFFPSKGFFFEGDFHFYMFANGSNKNFEEFSIAKANIGYALGVTDNLTLRLTTEGGFKLGGSNTRSMDFFLGGYGFERINNIIPLLGYEALSLRGDTYLKSTASFDYEFARNHHLVLAANISNVGDRLFETGEWIDEIDYTGYSLGYGMETFLGPIELKYAYSPETDTDEWHVRVGFSF</sequence>
<feature type="short sequence motif" description="GXSXG" evidence="4">
    <location>
        <begin position="61"/>
        <end position="65"/>
    </location>
</feature>
<evidence type="ECO:0000313" key="8">
    <source>
        <dbReference type="Proteomes" id="UP000238442"/>
    </source>
</evidence>
<dbReference type="Gene3D" id="2.40.160.50">
    <property type="entry name" value="membrane protein fhac: a member of the omp85/tpsb transporter family"/>
    <property type="match status" value="1"/>
</dbReference>
<proteinExistence type="predicted"/>
<dbReference type="GO" id="GO:0016787">
    <property type="term" value="F:hydrolase activity"/>
    <property type="evidence" value="ECO:0007669"/>
    <property type="project" value="UniProtKB-UniRule"/>
</dbReference>
<dbReference type="Pfam" id="PF01734">
    <property type="entry name" value="Patatin"/>
    <property type="match status" value="1"/>
</dbReference>
<dbReference type="EMBL" id="CP027062">
    <property type="protein sequence ID" value="AVI50746.1"/>
    <property type="molecule type" value="Genomic_DNA"/>
</dbReference>
<keyword evidence="8" id="KW-1185">Reference proteome</keyword>
<dbReference type="PANTHER" id="PTHR14226:SF76">
    <property type="entry name" value="NTE FAMILY PROTEIN RSSA"/>
    <property type="match status" value="1"/>
</dbReference>
<feature type="domain" description="PNPLA" evidence="6">
    <location>
        <begin position="30"/>
        <end position="220"/>
    </location>
</feature>
<feature type="active site" description="Proton acceptor" evidence="4">
    <location>
        <position position="207"/>
    </location>
</feature>
<accession>A0A2S0HVV6</accession>
<dbReference type="InterPro" id="IPR016035">
    <property type="entry name" value="Acyl_Trfase/lysoPLipase"/>
</dbReference>
<protein>
    <submittedName>
        <fullName evidence="7">Patatin</fullName>
    </submittedName>
</protein>
<dbReference type="InterPro" id="IPR043864">
    <property type="entry name" value="Omp85-like_dom"/>
</dbReference>
<dbReference type="Pfam" id="PF19143">
    <property type="entry name" value="Omp85_2"/>
    <property type="match status" value="1"/>
</dbReference>
<dbReference type="InterPro" id="IPR050301">
    <property type="entry name" value="NTE"/>
</dbReference>
<organism evidence="7 8">
    <name type="scientific">Pukyongia salina</name>
    <dbReference type="NCBI Taxonomy" id="2094025"/>
    <lineage>
        <taxon>Bacteria</taxon>
        <taxon>Pseudomonadati</taxon>
        <taxon>Bacteroidota</taxon>
        <taxon>Flavobacteriia</taxon>
        <taxon>Flavobacteriales</taxon>
        <taxon>Flavobacteriaceae</taxon>
        <taxon>Pukyongia</taxon>
    </lineage>
</organism>
<feature type="active site" description="Nucleophile" evidence="4">
    <location>
        <position position="63"/>
    </location>
</feature>
<dbReference type="KEGG" id="aue:C5O00_05990"/>
<keyword evidence="2 4" id="KW-0442">Lipid degradation</keyword>
<keyword evidence="1 4" id="KW-0378">Hydrolase</keyword>
<evidence type="ECO:0000256" key="3">
    <source>
        <dbReference type="ARBA" id="ARBA00023098"/>
    </source>
</evidence>
<dbReference type="GO" id="GO:0016042">
    <property type="term" value="P:lipid catabolic process"/>
    <property type="evidence" value="ECO:0007669"/>
    <property type="project" value="UniProtKB-UniRule"/>
</dbReference>
<dbReference type="Proteomes" id="UP000238442">
    <property type="component" value="Chromosome"/>
</dbReference>
<feature type="chain" id="PRO_5015677287" evidence="5">
    <location>
        <begin position="20"/>
        <end position="744"/>
    </location>
</feature>
<feature type="short sequence motif" description="DGA/G" evidence="4">
    <location>
        <begin position="207"/>
        <end position="209"/>
    </location>
</feature>
<feature type="signal peptide" evidence="5">
    <location>
        <begin position="1"/>
        <end position="19"/>
    </location>
</feature>
<dbReference type="Gene3D" id="3.10.20.310">
    <property type="entry name" value="membrane protein fhac"/>
    <property type="match status" value="1"/>
</dbReference>
<evidence type="ECO:0000313" key="7">
    <source>
        <dbReference type="EMBL" id="AVI50746.1"/>
    </source>
</evidence>
<dbReference type="PANTHER" id="PTHR14226">
    <property type="entry name" value="NEUROPATHY TARGET ESTERASE/SWISS CHEESE D.MELANOGASTER"/>
    <property type="match status" value="1"/>
</dbReference>
<gene>
    <name evidence="7" type="ORF">C5O00_05990</name>
</gene>
<reference evidence="7 8" key="1">
    <citation type="submission" date="2018-02" db="EMBL/GenBank/DDBJ databases">
        <title>Genomic analysis of the strain RR4-38 isolated from a seawater recirculating aquaculture system.</title>
        <authorList>
            <person name="Kim Y.-S."/>
            <person name="Jang Y.H."/>
            <person name="Kim K.-H."/>
        </authorList>
    </citation>
    <scope>NUCLEOTIDE SEQUENCE [LARGE SCALE GENOMIC DNA]</scope>
    <source>
        <strain evidence="7 8">RR4-38</strain>
    </source>
</reference>
<feature type="short sequence motif" description="GXGXXG" evidence="4">
    <location>
        <begin position="34"/>
        <end position="39"/>
    </location>
</feature>
<dbReference type="OrthoDB" id="9770965at2"/>
<keyword evidence="5" id="KW-0732">Signal</keyword>
<dbReference type="PROSITE" id="PS51635">
    <property type="entry name" value="PNPLA"/>
    <property type="match status" value="1"/>
</dbReference>
<dbReference type="CDD" id="cd07205">
    <property type="entry name" value="Pat_PNPLA6_PNPLA7_NTE1_like"/>
    <property type="match status" value="1"/>
</dbReference>
<dbReference type="InterPro" id="IPR002641">
    <property type="entry name" value="PNPLA_dom"/>
</dbReference>
<keyword evidence="3 4" id="KW-0443">Lipid metabolism</keyword>
<evidence type="ECO:0000256" key="4">
    <source>
        <dbReference type="PROSITE-ProRule" id="PRU01161"/>
    </source>
</evidence>
<dbReference type="SUPFAM" id="SSF52151">
    <property type="entry name" value="FabD/lysophospholipase-like"/>
    <property type="match status" value="1"/>
</dbReference>
<evidence type="ECO:0000259" key="6">
    <source>
        <dbReference type="PROSITE" id="PS51635"/>
    </source>
</evidence>
<evidence type="ECO:0000256" key="1">
    <source>
        <dbReference type="ARBA" id="ARBA00022801"/>
    </source>
</evidence>
<dbReference type="RefSeq" id="WP_105215823.1">
    <property type="nucleotide sequence ID" value="NZ_CP027062.1"/>
</dbReference>
<dbReference type="AlphaFoldDB" id="A0A2S0HVV6"/>
<name>A0A2S0HVV6_9FLAO</name>
<dbReference type="Gene3D" id="3.40.1090.10">
    <property type="entry name" value="Cytosolic phospholipase A2 catalytic domain"/>
    <property type="match status" value="2"/>
</dbReference>
<evidence type="ECO:0000256" key="2">
    <source>
        <dbReference type="ARBA" id="ARBA00022963"/>
    </source>
</evidence>
<evidence type="ECO:0000256" key="5">
    <source>
        <dbReference type="SAM" id="SignalP"/>
    </source>
</evidence>